<comment type="caution">
    <text evidence="3">The sequence shown here is derived from an EMBL/GenBank/DDBJ whole genome shotgun (WGS) entry which is preliminary data.</text>
</comment>
<dbReference type="Pfam" id="PF18917">
    <property type="entry name" value="LiaI-LiaF-like_TM1"/>
    <property type="match status" value="1"/>
</dbReference>
<gene>
    <name evidence="3" type="ORF">QE417_003685</name>
</gene>
<keyword evidence="1" id="KW-0472">Membrane</keyword>
<name>A0ABU3GXW9_9SPHI</name>
<evidence type="ECO:0000313" key="4">
    <source>
        <dbReference type="Proteomes" id="UP001258315"/>
    </source>
</evidence>
<dbReference type="InterPro" id="IPR043726">
    <property type="entry name" value="LiaI-LiaF-like_TM1"/>
</dbReference>
<reference evidence="4" key="1">
    <citation type="submission" date="2023-07" db="EMBL/GenBank/DDBJ databases">
        <title>Functional and genomic diversity of the sorghum phyllosphere microbiome.</title>
        <authorList>
            <person name="Shade A."/>
        </authorList>
    </citation>
    <scope>NUCLEOTIDE SEQUENCE [LARGE SCALE GENOMIC DNA]</scope>
    <source>
        <strain evidence="4">SORGH_AS_0422</strain>
    </source>
</reference>
<protein>
    <recommendedName>
        <fullName evidence="2">LiaI-LiaF-like transmembrane region domain-containing protein</fullName>
    </recommendedName>
</protein>
<accession>A0ABU3GXW9</accession>
<organism evidence="3 4">
    <name type="scientific">Mucilaginibacter terrae</name>
    <dbReference type="NCBI Taxonomy" id="1955052"/>
    <lineage>
        <taxon>Bacteria</taxon>
        <taxon>Pseudomonadati</taxon>
        <taxon>Bacteroidota</taxon>
        <taxon>Sphingobacteriia</taxon>
        <taxon>Sphingobacteriales</taxon>
        <taxon>Sphingobacteriaceae</taxon>
        <taxon>Mucilaginibacter</taxon>
    </lineage>
</organism>
<feature type="transmembrane region" description="Helical" evidence="1">
    <location>
        <begin position="57"/>
        <end position="77"/>
    </location>
</feature>
<keyword evidence="1" id="KW-0812">Transmembrane</keyword>
<feature type="transmembrane region" description="Helical" evidence="1">
    <location>
        <begin position="34"/>
        <end position="51"/>
    </location>
</feature>
<feature type="transmembrane region" description="Helical" evidence="1">
    <location>
        <begin position="6"/>
        <end position="27"/>
    </location>
</feature>
<keyword evidence="1" id="KW-1133">Transmembrane helix</keyword>
<evidence type="ECO:0000259" key="2">
    <source>
        <dbReference type="Pfam" id="PF18917"/>
    </source>
</evidence>
<evidence type="ECO:0000313" key="3">
    <source>
        <dbReference type="EMBL" id="MDT3404613.1"/>
    </source>
</evidence>
<sequence length="319" mass="35917">MRNDRLFSGLVLVIIGAVFLLNSFNVIDFNWWNLFRLWPIFLVIGGVNLLLSNTKAVWATVVKVAVLLIGVGFLLFANTKHYNHSRPFWHFNFKDDDDGIEFSDGDIKERKGDSVVYQQKYNDEKYVHLNIAGGATSYKLESASDSLFKALTYQSFGDYSFTMSKDDSLTTLNFNMKGHNNKFHWDSDHMNEARLSLSPIPVWDIELKGGAAEVDFDFTKFKIRSVEINGGATSSKIRMGATVPVSTLSVNAGASEVEIWVPKNAGCDIDMRGGLTSKSFDDFTKVSGNHYVTPDFDKATNKIYLKFRGGVSDFKVKRY</sequence>
<proteinExistence type="predicted"/>
<keyword evidence="4" id="KW-1185">Reference proteome</keyword>
<dbReference type="Proteomes" id="UP001258315">
    <property type="component" value="Unassembled WGS sequence"/>
</dbReference>
<dbReference type="EMBL" id="JAVLVU010000001">
    <property type="protein sequence ID" value="MDT3404613.1"/>
    <property type="molecule type" value="Genomic_DNA"/>
</dbReference>
<evidence type="ECO:0000256" key="1">
    <source>
        <dbReference type="SAM" id="Phobius"/>
    </source>
</evidence>
<feature type="domain" description="LiaI-LiaF-like transmembrane region" evidence="2">
    <location>
        <begin position="6"/>
        <end position="50"/>
    </location>
</feature>
<dbReference type="RefSeq" id="WP_311952083.1">
    <property type="nucleotide sequence ID" value="NZ_JAVLVU010000001.1"/>
</dbReference>